<dbReference type="Gene3D" id="1.20.1250.20">
    <property type="entry name" value="MFS general substrate transporter like domains"/>
    <property type="match status" value="2"/>
</dbReference>
<feature type="transmembrane region" description="Helical" evidence="1">
    <location>
        <begin position="97"/>
        <end position="119"/>
    </location>
</feature>
<dbReference type="SUPFAM" id="SSF103473">
    <property type="entry name" value="MFS general substrate transporter"/>
    <property type="match status" value="1"/>
</dbReference>
<keyword evidence="4" id="KW-1185">Reference proteome</keyword>
<dbReference type="InterPro" id="IPR011701">
    <property type="entry name" value="MFS"/>
</dbReference>
<dbReference type="STRING" id="1673428.CPM_1152"/>
<accession>A0A1N5UX10</accession>
<feature type="transmembrane region" description="Helical" evidence="1">
    <location>
        <begin position="245"/>
        <end position="263"/>
    </location>
</feature>
<feature type="transmembrane region" description="Helical" evidence="1">
    <location>
        <begin position="168"/>
        <end position="189"/>
    </location>
</feature>
<dbReference type="KEGG" id="cdiv:CPM_1152"/>
<dbReference type="PANTHER" id="PTHR23520:SF5">
    <property type="entry name" value="TRANSPORTER, PUTATIVE (AFU_ORTHOLOGUE AFUA_3G04000)-RELATED"/>
    <property type="match status" value="1"/>
</dbReference>
<dbReference type="GO" id="GO:0022857">
    <property type="term" value="F:transmembrane transporter activity"/>
    <property type="evidence" value="ECO:0007669"/>
    <property type="project" value="InterPro"/>
</dbReference>
<dbReference type="PANTHER" id="PTHR23520">
    <property type="entry name" value="TRANSPORTER, PUTATIVE (AFU_ORTHOLOGUE AFUA_3G04000)-RELATED"/>
    <property type="match status" value="1"/>
</dbReference>
<proteinExistence type="predicted"/>
<feature type="transmembrane region" description="Helical" evidence="1">
    <location>
        <begin position="140"/>
        <end position="162"/>
    </location>
</feature>
<evidence type="ECO:0000313" key="5">
    <source>
        <dbReference type="Proteomes" id="UP000195607"/>
    </source>
</evidence>
<organism evidence="2 5">
    <name type="scientific">Cuniculiplasma divulgatum</name>
    <dbReference type="NCBI Taxonomy" id="1673428"/>
    <lineage>
        <taxon>Archaea</taxon>
        <taxon>Methanobacteriati</taxon>
        <taxon>Thermoplasmatota</taxon>
        <taxon>Thermoplasmata</taxon>
        <taxon>Thermoplasmatales</taxon>
        <taxon>Cuniculiplasmataceae</taxon>
        <taxon>Cuniculiplasma</taxon>
    </lineage>
</organism>
<keyword evidence="1" id="KW-0812">Transmembrane</keyword>
<feature type="transmembrane region" description="Helical" evidence="1">
    <location>
        <begin position="275"/>
        <end position="296"/>
    </location>
</feature>
<keyword evidence="1" id="KW-0472">Membrane</keyword>
<dbReference type="Proteomes" id="UP000187822">
    <property type="component" value="Chromosome I"/>
</dbReference>
<feature type="transmembrane region" description="Helical" evidence="1">
    <location>
        <begin position="209"/>
        <end position="233"/>
    </location>
</feature>
<protein>
    <submittedName>
        <fullName evidence="2">UMF12 family major facilitator superfamily permease</fullName>
    </submittedName>
</protein>
<reference evidence="2 5" key="1">
    <citation type="submission" date="2016-04" db="EMBL/GenBank/DDBJ databases">
        <authorList>
            <person name="Evans L.H."/>
            <person name="Alamgir A."/>
            <person name="Owens N."/>
            <person name="Weber N.D."/>
            <person name="Virtaneva K."/>
            <person name="Barbian K."/>
            <person name="Babar A."/>
            <person name="Rosenke K."/>
        </authorList>
    </citation>
    <scope>NUCLEOTIDE SEQUENCE [LARGE SCALE GENOMIC DNA]</scope>
    <source>
        <strain evidence="2">S5</strain>
        <strain evidence="5">S5(T) (JCM 30642 \VKM B-2941)</strain>
    </source>
</reference>
<feature type="transmembrane region" description="Helical" evidence="1">
    <location>
        <begin position="45"/>
        <end position="63"/>
    </location>
</feature>
<feature type="transmembrane region" description="Helical" evidence="1">
    <location>
        <begin position="21"/>
        <end position="39"/>
    </location>
</feature>
<keyword evidence="1" id="KW-1133">Transmembrane helix</keyword>
<feature type="transmembrane region" description="Helical" evidence="1">
    <location>
        <begin position="357"/>
        <end position="379"/>
    </location>
</feature>
<dbReference type="AlphaFoldDB" id="A0A1N5UX10"/>
<reference evidence="3" key="3">
    <citation type="submission" date="2016-06" db="EMBL/GenBank/DDBJ databases">
        <authorList>
            <person name="Olsen C.W."/>
            <person name="Carey S."/>
            <person name="Hinshaw L."/>
            <person name="Karasin A.I."/>
        </authorList>
    </citation>
    <scope>NUCLEOTIDE SEQUENCE [LARGE SCALE GENOMIC DNA]</scope>
    <source>
        <strain evidence="3">PM4</strain>
    </source>
</reference>
<reference evidence="4" key="2">
    <citation type="submission" date="2016-06" db="EMBL/GenBank/DDBJ databases">
        <authorList>
            <person name="Toshchakov V.S."/>
        </authorList>
    </citation>
    <scope>NUCLEOTIDE SEQUENCE [LARGE SCALE GENOMIC DNA]</scope>
    <source>
        <strain>PM4 (JCM 30641</strain>
        <strain evidence="4">\VKM B-2940)</strain>
    </source>
</reference>
<evidence type="ECO:0000313" key="2">
    <source>
        <dbReference type="EMBL" id="SIM65324.1"/>
    </source>
</evidence>
<evidence type="ECO:0000256" key="1">
    <source>
        <dbReference type="SAM" id="Phobius"/>
    </source>
</evidence>
<sequence>MYLWEMNRQSGLLTLTKSFRSFIFITMAVSSPYYLASFHYNSIEIGLVLFLSLLSTSIFVILYGRINKSLKLRSILLSSFLIIGFVLLIIFHNPVFYVIGVIVGGISLSGRDLSAYQPIEQYTISHYEVDQKIKNRTFSIYNFGSYGAASIGSLVLFILSTITFQEIFIMDMLLAVTQLFFYLLIEFPVYHKKSDRPEISEDMKGHIRILTALFSMDSIGGGLITTSMLTLWFKAVYNVDLSTAGAIFLVVNILTAISILISSRIQNSIGLIRTMVFTHLISNGFLLFMPVVHNLLWSEAFLYLRQTTSQMDVPARDSFINTFIPKESRIGANSRFTSARSASQIPGPLLGGLAVDLLPSSLIFAAGGIKAAYDIILYWKYSWFKT</sequence>
<dbReference type="Proteomes" id="UP000195607">
    <property type="component" value="Chromosome I"/>
</dbReference>
<dbReference type="Pfam" id="PF07690">
    <property type="entry name" value="MFS_1"/>
    <property type="match status" value="1"/>
</dbReference>
<gene>
    <name evidence="3" type="ORF">CPM_1152</name>
    <name evidence="2" type="ORF">CSP5_1148</name>
</gene>
<dbReference type="EMBL" id="LT671858">
    <property type="protein sequence ID" value="SIM65324.1"/>
    <property type="molecule type" value="Genomic_DNA"/>
</dbReference>
<dbReference type="InterPro" id="IPR036259">
    <property type="entry name" value="MFS_trans_sf"/>
</dbReference>
<evidence type="ECO:0000313" key="4">
    <source>
        <dbReference type="Proteomes" id="UP000187822"/>
    </source>
</evidence>
<feature type="transmembrane region" description="Helical" evidence="1">
    <location>
        <begin position="75"/>
        <end position="91"/>
    </location>
</feature>
<evidence type="ECO:0000313" key="3">
    <source>
        <dbReference type="EMBL" id="SJK84963.1"/>
    </source>
</evidence>
<name>A0A1N5UX10_9ARCH</name>
<dbReference type="EMBL" id="LT719092">
    <property type="protein sequence ID" value="SJK84963.1"/>
    <property type="molecule type" value="Genomic_DNA"/>
</dbReference>